<accession>A0ABT3L8H9</accession>
<keyword evidence="7" id="KW-1185">Reference proteome</keyword>
<dbReference type="InterPro" id="IPR043682">
    <property type="entry name" value="RqcH_bacterial"/>
</dbReference>
<organism evidence="6 7">
    <name type="scientific">Spirulina subsalsa FACHB-351</name>
    <dbReference type="NCBI Taxonomy" id="234711"/>
    <lineage>
        <taxon>Bacteria</taxon>
        <taxon>Bacillati</taxon>
        <taxon>Cyanobacteriota</taxon>
        <taxon>Cyanophyceae</taxon>
        <taxon>Spirulinales</taxon>
        <taxon>Spirulinaceae</taxon>
        <taxon>Spirulina</taxon>
    </lineage>
</organism>
<dbReference type="PANTHER" id="PTHR15239">
    <property type="entry name" value="NUCLEAR EXPORT MEDIATOR FACTOR NEMF"/>
    <property type="match status" value="1"/>
</dbReference>
<gene>
    <name evidence="6" type="ORF">K4A83_16305</name>
</gene>
<evidence type="ECO:0000256" key="4">
    <source>
        <dbReference type="ARBA" id="ARBA00022917"/>
    </source>
</evidence>
<dbReference type="InterPro" id="IPR008532">
    <property type="entry name" value="NFACT_RNA-bd"/>
</dbReference>
<keyword evidence="2" id="KW-0699">rRNA-binding</keyword>
<dbReference type="Gene3D" id="2.30.310.10">
    <property type="entry name" value="ibrinogen binding protein from staphylococcus aureus domain"/>
    <property type="match status" value="1"/>
</dbReference>
<evidence type="ECO:0000256" key="3">
    <source>
        <dbReference type="ARBA" id="ARBA00022884"/>
    </source>
</evidence>
<dbReference type="HAMAP" id="MF_00844_B">
    <property type="entry name" value="RqcH_B"/>
    <property type="match status" value="1"/>
</dbReference>
<keyword evidence="1" id="KW-0820">tRNA-binding</keyword>
<dbReference type="Pfam" id="PF05670">
    <property type="entry name" value="NFACT-R_1"/>
    <property type="match status" value="1"/>
</dbReference>
<feature type="domain" description="NFACT RNA-binding" evidence="5">
    <location>
        <begin position="467"/>
        <end position="567"/>
    </location>
</feature>
<protein>
    <submittedName>
        <fullName evidence="6">NFACT family protein</fullName>
    </submittedName>
</protein>
<proteinExistence type="inferred from homology"/>
<comment type="caution">
    <text evidence="6">The sequence shown here is derived from an EMBL/GenBank/DDBJ whole genome shotgun (WGS) entry which is preliminary data.</text>
</comment>
<dbReference type="PANTHER" id="PTHR15239:SF6">
    <property type="entry name" value="RIBOSOME QUALITY CONTROL COMPLEX SUBUNIT NEMF"/>
    <property type="match status" value="1"/>
</dbReference>
<sequence>SPAPPLAFGEFMQAADFTTIKAICQELQRNWIPARLEQVYQRDRHTLSLALRTLQGRDWLTLAWHPQAARLCMDQPPPRTPDTFTLSDQLRHQLNGLALIAVETLAPWERVLDLQFAQRPGDPPLWHIYLEIMGKYSNLILTDSNQQIVTTAHQVNEKQSSVRTIQTGQPYTPPPPLLGSIPSLSEPLERWQERVSLIPGQWSKQLLKTYRGVSPQVIQSLAQFAQLDPTQEVQTFSPEQWQQLFTAWQAWLNILDSGQFTPLVTAKGYSVLGWGDGQSEKSVQTLVSRYYRRQLAQQDYQQLRHQLQQKLNGWLKKLQTKAQTFRDRLSQSTEADLKRQQGDLLMTYLHQWQPGMTTITLEDLTTGQPVTIPLNPEKNAVQNAQLLYKQHQKLKRARHAVTPLLDSVEAEIFYLEQVEDTLGQLGQYQTPDDGQTLTEIRDELIQQGYLDAGKDRQKVTDHESQPHRYQTPSGFELWVGRNNRQNDHLTFRVAGDYDLWFHSQEIPGSHILLRLEPGAVAEEVDLQFAADLAAYYSRGRESNQVPVVYTQPKYVYKPKGAKPGMVIYKQETVLWGSPKQGAVVVRGSE</sequence>
<evidence type="ECO:0000256" key="1">
    <source>
        <dbReference type="ARBA" id="ARBA00022555"/>
    </source>
</evidence>
<evidence type="ECO:0000313" key="6">
    <source>
        <dbReference type="EMBL" id="MCW6037822.1"/>
    </source>
</evidence>
<evidence type="ECO:0000313" key="7">
    <source>
        <dbReference type="Proteomes" id="UP001526426"/>
    </source>
</evidence>
<keyword evidence="3" id="KW-0694">RNA-binding</keyword>
<feature type="non-terminal residue" evidence="6">
    <location>
        <position position="1"/>
    </location>
</feature>
<dbReference type="Pfam" id="PF05833">
    <property type="entry name" value="NFACT_N"/>
    <property type="match status" value="1"/>
</dbReference>
<evidence type="ECO:0000256" key="2">
    <source>
        <dbReference type="ARBA" id="ARBA00022730"/>
    </source>
</evidence>
<dbReference type="Proteomes" id="UP001526426">
    <property type="component" value="Unassembled WGS sequence"/>
</dbReference>
<keyword evidence="4" id="KW-0648">Protein biosynthesis</keyword>
<dbReference type="EMBL" id="JAIHOM010000091">
    <property type="protein sequence ID" value="MCW6037822.1"/>
    <property type="molecule type" value="Genomic_DNA"/>
</dbReference>
<name>A0ABT3L8H9_9CYAN</name>
<dbReference type="InterPro" id="IPR051608">
    <property type="entry name" value="RQC_Subunit_NEMF"/>
</dbReference>
<reference evidence="6 7" key="1">
    <citation type="submission" date="2021-08" db="EMBL/GenBank/DDBJ databases">
        <title>Draft genome sequence of Spirulina subsalsa with high tolerance to salinity and hype-accumulation of phycocyanin.</title>
        <authorList>
            <person name="Pei H."/>
            <person name="Jiang L."/>
        </authorList>
    </citation>
    <scope>NUCLEOTIDE SEQUENCE [LARGE SCALE GENOMIC DNA]</scope>
    <source>
        <strain evidence="6 7">FACHB-351</strain>
    </source>
</reference>
<evidence type="ECO:0000259" key="5">
    <source>
        <dbReference type="Pfam" id="PF05670"/>
    </source>
</evidence>